<feature type="domain" description="Min27-like integrase DNA-binding" evidence="1">
    <location>
        <begin position="4"/>
        <end position="68"/>
    </location>
</feature>
<accession>A0A7D7QFV8</accession>
<dbReference type="Proteomes" id="UP000514713">
    <property type="component" value="Chromosome"/>
</dbReference>
<evidence type="ECO:0000313" key="3">
    <source>
        <dbReference type="Proteomes" id="UP000514713"/>
    </source>
</evidence>
<sequence>MKIGIETLEGRLRSRFTIALFAGNQKYLSLNLADTAENRVVGEMKARQIELDVIAGYFDFTLAKYKPHYESAKKEKTYTLLELWGDYVKFRAGQVEESTVLRDYSLIEERIKARSRSHRNLRK</sequence>
<evidence type="ECO:0000259" key="1">
    <source>
        <dbReference type="Pfam" id="PF12167"/>
    </source>
</evidence>
<evidence type="ECO:0000313" key="2">
    <source>
        <dbReference type="EMBL" id="QMS88582.1"/>
    </source>
</evidence>
<dbReference type="InterPro" id="IPR022000">
    <property type="entry name" value="Min27-like_integrase_DNA_bind"/>
</dbReference>
<dbReference type="EMBL" id="CP054698">
    <property type="protein sequence ID" value="QMS88582.1"/>
    <property type="molecule type" value="Genomic_DNA"/>
</dbReference>
<dbReference type="RefSeq" id="WP_181931725.1">
    <property type="nucleotide sequence ID" value="NZ_CP054698.1"/>
</dbReference>
<organism evidence="2 3">
    <name type="scientific">Nostoc edaphicum CCNP1411</name>
    <dbReference type="NCBI Taxonomy" id="1472755"/>
    <lineage>
        <taxon>Bacteria</taxon>
        <taxon>Bacillati</taxon>
        <taxon>Cyanobacteriota</taxon>
        <taxon>Cyanophyceae</taxon>
        <taxon>Nostocales</taxon>
        <taxon>Nostocaceae</taxon>
        <taxon>Nostoc</taxon>
    </lineage>
</organism>
<keyword evidence="3" id="KW-1185">Reference proteome</keyword>
<dbReference type="KEGG" id="ned:HUN01_13610"/>
<reference evidence="3" key="1">
    <citation type="submission" date="2020-06" db="EMBL/GenBank/DDBJ databases">
        <title>Nostoc edaphicum CCNP1411 genome.</title>
        <authorList>
            <person name="Fidor A."/>
            <person name="Grabski M."/>
            <person name="Gawor J."/>
            <person name="Gromadka R."/>
            <person name="Wegrzyn G."/>
            <person name="Mazur-Marzec H."/>
        </authorList>
    </citation>
    <scope>NUCLEOTIDE SEQUENCE [LARGE SCALE GENOMIC DNA]</scope>
    <source>
        <strain evidence="3">CCNP1411</strain>
    </source>
</reference>
<protein>
    <submittedName>
        <fullName evidence="2">DUF3596 domain-containing protein</fullName>
    </submittedName>
</protein>
<gene>
    <name evidence="2" type="ORF">HUN01_13610</name>
</gene>
<dbReference type="Pfam" id="PF12167">
    <property type="entry name" value="Arm-DNA-bind_2"/>
    <property type="match status" value="1"/>
</dbReference>
<name>A0A7D7QFV8_9NOSO</name>
<dbReference type="AlphaFoldDB" id="A0A7D7QFV8"/>
<proteinExistence type="predicted"/>